<dbReference type="EMBL" id="JRRC01418479">
    <property type="protein sequence ID" value="KHG04799.1"/>
    <property type="molecule type" value="Genomic_DNA"/>
</dbReference>
<protein>
    <submittedName>
        <fullName evidence="1">Uncharacterized protein</fullName>
    </submittedName>
</protein>
<name>A0A0B0MZA3_GOSAR</name>
<evidence type="ECO:0000313" key="2">
    <source>
        <dbReference type="Proteomes" id="UP000032142"/>
    </source>
</evidence>
<organism evidence="1 2">
    <name type="scientific">Gossypium arboreum</name>
    <name type="common">Tree cotton</name>
    <name type="synonym">Gossypium nanking</name>
    <dbReference type="NCBI Taxonomy" id="29729"/>
    <lineage>
        <taxon>Eukaryota</taxon>
        <taxon>Viridiplantae</taxon>
        <taxon>Streptophyta</taxon>
        <taxon>Embryophyta</taxon>
        <taxon>Tracheophyta</taxon>
        <taxon>Spermatophyta</taxon>
        <taxon>Magnoliopsida</taxon>
        <taxon>eudicotyledons</taxon>
        <taxon>Gunneridae</taxon>
        <taxon>Pentapetalae</taxon>
        <taxon>rosids</taxon>
        <taxon>malvids</taxon>
        <taxon>Malvales</taxon>
        <taxon>Malvaceae</taxon>
        <taxon>Malvoideae</taxon>
        <taxon>Gossypium</taxon>
    </lineage>
</organism>
<sequence>MIYFLPWLFDMVI</sequence>
<evidence type="ECO:0000313" key="1">
    <source>
        <dbReference type="EMBL" id="KHG04799.1"/>
    </source>
</evidence>
<reference evidence="2" key="1">
    <citation type="submission" date="2014-09" db="EMBL/GenBank/DDBJ databases">
        <authorList>
            <person name="Mudge J."/>
            <person name="Ramaraj T."/>
            <person name="Lindquist I.E."/>
            <person name="Bharti A.K."/>
            <person name="Sundararajan A."/>
            <person name="Cameron C.T."/>
            <person name="Woodward J.E."/>
            <person name="May G.D."/>
            <person name="Brubaker C."/>
            <person name="Broadhvest J."/>
            <person name="Wilkins T.A."/>
        </authorList>
    </citation>
    <scope>NUCLEOTIDE SEQUENCE</scope>
    <source>
        <strain evidence="2">cv. AKA8401</strain>
    </source>
</reference>
<comment type="caution">
    <text evidence="1">The sequence shown here is derived from an EMBL/GenBank/DDBJ whole genome shotgun (WGS) entry which is preliminary data.</text>
</comment>
<proteinExistence type="predicted"/>
<keyword evidence="2" id="KW-1185">Reference proteome</keyword>
<dbReference type="Proteomes" id="UP000032142">
    <property type="component" value="Unassembled WGS sequence"/>
</dbReference>
<gene>
    <name evidence="1" type="ORF">F383_29571</name>
</gene>
<accession>A0A0B0MZA3</accession>